<evidence type="ECO:0008006" key="4">
    <source>
        <dbReference type="Google" id="ProtNLM"/>
    </source>
</evidence>
<keyword evidence="1" id="KW-1133">Transmembrane helix</keyword>
<dbReference type="EMBL" id="BAABAJ010000008">
    <property type="protein sequence ID" value="GAA3919137.1"/>
    <property type="molecule type" value="Genomic_DNA"/>
</dbReference>
<dbReference type="InterPro" id="IPR009339">
    <property type="entry name" value="DUF998"/>
</dbReference>
<evidence type="ECO:0000313" key="3">
    <source>
        <dbReference type="Proteomes" id="UP001501000"/>
    </source>
</evidence>
<keyword evidence="1" id="KW-0812">Transmembrane</keyword>
<evidence type="ECO:0000313" key="2">
    <source>
        <dbReference type="EMBL" id="GAA3919137.1"/>
    </source>
</evidence>
<name>A0ABP7MBS7_9ACTN</name>
<dbReference type="Pfam" id="PF06197">
    <property type="entry name" value="DUF998"/>
    <property type="match status" value="1"/>
</dbReference>
<keyword evidence="1" id="KW-0472">Membrane</keyword>
<evidence type="ECO:0000256" key="1">
    <source>
        <dbReference type="SAM" id="Phobius"/>
    </source>
</evidence>
<dbReference type="Proteomes" id="UP001501000">
    <property type="component" value="Unassembled WGS sequence"/>
</dbReference>
<keyword evidence="3" id="KW-1185">Reference proteome</keyword>
<proteinExistence type="predicted"/>
<comment type="caution">
    <text evidence="2">The sequence shown here is derived from an EMBL/GenBank/DDBJ whole genome shotgun (WGS) entry which is preliminary data.</text>
</comment>
<accession>A0ABP7MBS7</accession>
<reference evidence="3" key="1">
    <citation type="journal article" date="2019" name="Int. J. Syst. Evol. Microbiol.">
        <title>The Global Catalogue of Microorganisms (GCM) 10K type strain sequencing project: providing services to taxonomists for standard genome sequencing and annotation.</title>
        <authorList>
            <consortium name="The Broad Institute Genomics Platform"/>
            <consortium name="The Broad Institute Genome Sequencing Center for Infectious Disease"/>
            <person name="Wu L."/>
            <person name="Ma J."/>
        </authorList>
    </citation>
    <scope>NUCLEOTIDE SEQUENCE [LARGE SCALE GENOMIC DNA]</scope>
    <source>
        <strain evidence="3">JCM 16956</strain>
    </source>
</reference>
<protein>
    <recommendedName>
        <fullName evidence="4">DUF998 domain-containing protein</fullName>
    </recommendedName>
</protein>
<sequence length="243" mass="25297">MGPPAGESTSYDAVDARVQEADTALPAARAAAGVALAVAGVLYNSWVLEVFLPTGLDPRHAYVSELYAMGQPFRRVFGTAEVICAVLLGWAAWRSRSLAATSRAEVGGWWALVGFAVWSLADVAVPMECAPSVAEGCRAVHPLHTVTSALVHFCLFASMALLVTAARKGRQGLGPVGRWGPWLSGGALVSALGTVGALLGLAGWHGVAQRVHLLLVGLWFLLLAGAVGRDRHGWGPRTGTPSG</sequence>
<gene>
    <name evidence="2" type="ORF">GCM10022244_30350</name>
</gene>
<feature type="transmembrane region" description="Helical" evidence="1">
    <location>
        <begin position="179"/>
        <end position="204"/>
    </location>
</feature>
<feature type="transmembrane region" description="Helical" evidence="1">
    <location>
        <begin position="210"/>
        <end position="228"/>
    </location>
</feature>
<organism evidence="2 3">
    <name type="scientific">Streptomyces gulbargensis</name>
    <dbReference type="NCBI Taxonomy" id="364901"/>
    <lineage>
        <taxon>Bacteria</taxon>
        <taxon>Bacillati</taxon>
        <taxon>Actinomycetota</taxon>
        <taxon>Actinomycetes</taxon>
        <taxon>Kitasatosporales</taxon>
        <taxon>Streptomycetaceae</taxon>
        <taxon>Streptomyces</taxon>
    </lineage>
</organism>
<feature type="transmembrane region" description="Helical" evidence="1">
    <location>
        <begin position="30"/>
        <end position="52"/>
    </location>
</feature>
<feature type="transmembrane region" description="Helical" evidence="1">
    <location>
        <begin position="149"/>
        <end position="167"/>
    </location>
</feature>
<feature type="transmembrane region" description="Helical" evidence="1">
    <location>
        <begin position="73"/>
        <end position="93"/>
    </location>
</feature>